<dbReference type="Gene3D" id="2.150.10.10">
    <property type="entry name" value="Serralysin-like metalloprotease, C-terminal"/>
    <property type="match status" value="2"/>
</dbReference>
<dbReference type="AlphaFoldDB" id="A0A6J4DY45"/>
<dbReference type="RefSeq" id="WP_173180392.1">
    <property type="nucleotide sequence ID" value="NZ_AP023189.1"/>
</dbReference>
<sequence length="379" mass="41433">MAAPSRLLVQGTPDDDFLVAPFQPSRLVGGAGDDILIDSPGSDSLYPGEGANRLYGGLGNDYYMGQYAGGTQEILDFDPTPGNIDTFDFGESAENIAGIERHGDDLHIRGYGGDEDVAVFHNFFLDPAFRIERFRFNGKVLTDKDMLRAFHFDPASMPHADEPPSYTEGRIRLSGGEKPDHLSAGDQATYISSHWGHDLLIGSRYSDVLNAGNSESPSFTISPHRSDRLYGGPGGDYYLVDSDWRHAEISLTEIQDYDTTPGNIDTLHIRGDESPVYTRVTGEERGDLVLELNTNQRITIKNYFLNQAFVIEKIRFDDGSVLDEAAVRQRVGLPPANSPQASLSTPEHFYVDAKAAPAIEGLLDFVLATGAALARTGLQ</sequence>
<dbReference type="InterPro" id="IPR011049">
    <property type="entry name" value="Serralysin-like_metalloprot_C"/>
</dbReference>
<evidence type="ECO:0000313" key="4">
    <source>
        <dbReference type="Proteomes" id="UP000509383"/>
    </source>
</evidence>
<dbReference type="Pfam" id="PF00353">
    <property type="entry name" value="HemolysinCabind"/>
    <property type="match status" value="2"/>
</dbReference>
<proteinExistence type="predicted"/>
<dbReference type="EMBL" id="AP023189">
    <property type="protein sequence ID" value="BCG21976.1"/>
    <property type="molecule type" value="Genomic_DNA"/>
</dbReference>
<dbReference type="PRINTS" id="PR00313">
    <property type="entry name" value="CABNDNGRPT"/>
</dbReference>
<dbReference type="Proteomes" id="UP000509383">
    <property type="component" value="Chromosome"/>
</dbReference>
<organism evidence="3 4">
    <name type="scientific">Pseudomonas tohonis</name>
    <dbReference type="NCBI Taxonomy" id="2725477"/>
    <lineage>
        <taxon>Bacteria</taxon>
        <taxon>Pseudomonadati</taxon>
        <taxon>Pseudomonadota</taxon>
        <taxon>Gammaproteobacteria</taxon>
        <taxon>Pseudomonadales</taxon>
        <taxon>Pseudomonadaceae</taxon>
        <taxon>Pseudomonas</taxon>
    </lineage>
</organism>
<reference evidence="3 4" key="1">
    <citation type="submission" date="2020-05" db="EMBL/GenBank/DDBJ databases">
        <title>Characterization of novel class B3 metallo-beta-lactamase from novel Pseudomonas species.</title>
        <authorList>
            <person name="Yamada K."/>
            <person name="Aoki K."/>
            <person name="Ishii Y."/>
        </authorList>
    </citation>
    <scope>NUCLEOTIDE SEQUENCE [LARGE SCALE GENOMIC DNA]</scope>
    <source>
        <strain evidence="3 4">TUM18999</strain>
    </source>
</reference>
<feature type="domain" description="Haemolysin-type calcium binding-related" evidence="2">
    <location>
        <begin position="287"/>
        <end position="325"/>
    </location>
</feature>
<accession>A0A6J4DY45</accession>
<keyword evidence="1" id="KW-0106">Calcium</keyword>
<dbReference type="InterPro" id="IPR010566">
    <property type="entry name" value="Haemolys_ca-bd"/>
</dbReference>
<dbReference type="KEGG" id="ptw:TUM18999_01670"/>
<name>A0A6J4DY45_9PSED</name>
<evidence type="ECO:0000259" key="2">
    <source>
        <dbReference type="Pfam" id="PF06594"/>
    </source>
</evidence>
<dbReference type="GO" id="GO:0005509">
    <property type="term" value="F:calcium ion binding"/>
    <property type="evidence" value="ECO:0007669"/>
    <property type="project" value="InterPro"/>
</dbReference>
<dbReference type="SUPFAM" id="SSF51120">
    <property type="entry name" value="beta-Roll"/>
    <property type="match status" value="2"/>
</dbReference>
<evidence type="ECO:0000313" key="3">
    <source>
        <dbReference type="EMBL" id="BCG21976.1"/>
    </source>
</evidence>
<dbReference type="Pfam" id="PF06594">
    <property type="entry name" value="HCBP_related"/>
    <property type="match status" value="1"/>
</dbReference>
<protein>
    <recommendedName>
        <fullName evidence="2">Haemolysin-type calcium binding-related domain-containing protein</fullName>
    </recommendedName>
</protein>
<evidence type="ECO:0000256" key="1">
    <source>
        <dbReference type="ARBA" id="ARBA00022837"/>
    </source>
</evidence>
<gene>
    <name evidence="3" type="ORF">TUM18999_01670</name>
</gene>
<dbReference type="InterPro" id="IPR001343">
    <property type="entry name" value="Hemolysn_Ca-bd"/>
</dbReference>